<keyword evidence="2" id="KW-1185">Reference proteome</keyword>
<dbReference type="AlphaFoldDB" id="A0A2A4FUZ5"/>
<proteinExistence type="predicted"/>
<evidence type="ECO:0000313" key="2">
    <source>
        <dbReference type="Proteomes" id="UP000218934"/>
    </source>
</evidence>
<dbReference type="EMBL" id="NWUF01000017">
    <property type="protein sequence ID" value="PCE41211.1"/>
    <property type="molecule type" value="Genomic_DNA"/>
</dbReference>
<organism evidence="1 2">
    <name type="scientific">Rhizorhabdus dicambivorans</name>
    <dbReference type="NCBI Taxonomy" id="1850238"/>
    <lineage>
        <taxon>Bacteria</taxon>
        <taxon>Pseudomonadati</taxon>
        <taxon>Pseudomonadota</taxon>
        <taxon>Alphaproteobacteria</taxon>
        <taxon>Sphingomonadales</taxon>
        <taxon>Sphingomonadaceae</taxon>
        <taxon>Rhizorhabdus</taxon>
    </lineage>
</organism>
<dbReference type="Proteomes" id="UP000218934">
    <property type="component" value="Unassembled WGS sequence"/>
</dbReference>
<comment type="caution">
    <text evidence="1">The sequence shown here is derived from an EMBL/GenBank/DDBJ whole genome shotgun (WGS) entry which is preliminary data.</text>
</comment>
<accession>A0A2A4FUZ5</accession>
<gene>
    <name evidence="1" type="ORF">COO09_16165</name>
</gene>
<evidence type="ECO:0000313" key="1">
    <source>
        <dbReference type="EMBL" id="PCE41211.1"/>
    </source>
</evidence>
<protein>
    <submittedName>
        <fullName evidence="1">Uncharacterized protein</fullName>
    </submittedName>
</protein>
<name>A0A2A4FUZ5_9SPHN</name>
<sequence length="421" mass="45628">MWLGRMADEVPKYDASILAKDVAADAPLQALLAPHATMFAACAAIEKSTGDLNGPLWHEKFALKEPLLELLKAHPLFSQGKELGVGNSGFHTSPNSIVDSMLDAACEWGPVGAIGWLRKIHACTHTEMAAVSAVSGLNITDPIGFSNGQTICRAKHIPWCARAKGMEFDIMTVPFGQLMHPAAKAHCFVWGDVEAKITAAGEKRLYETQGPREKQRDLIVALALDPSAAPTTTTWWTEFLDPVFQIFSKRGWGQFGQKDDGPEQNASVSLAADTKALVEAYLALTGDWRNACAIALNTIHLSRRFLRPAGKALQLCIGLEALLGPDGGTGEIIHKVATRAAVILADSYADRVEKQKAFRKLYDVRSKLVHGKVAKDEKIWQALKPTVSDIARLSRLAVQRPDGFPVQHIDLMGSLPTAAAT</sequence>
<reference evidence="1 2" key="1">
    <citation type="submission" date="2017-09" db="EMBL/GenBank/DDBJ databases">
        <title>The Catabolism of 3,6-Dichlorosalicylic acid is Initiated by the Cytochrome P450 Monooxygenase DsmABC in Rhizorhabdus dicambivorans Ndbn-20.</title>
        <authorList>
            <person name="Na L."/>
        </authorList>
    </citation>
    <scope>NUCLEOTIDE SEQUENCE [LARGE SCALE GENOMIC DNA]</scope>
    <source>
        <strain evidence="1 2">Ndbn-20m</strain>
    </source>
</reference>